<reference evidence="2 3" key="1">
    <citation type="submission" date="2018-10" db="EMBL/GenBank/DDBJ databases">
        <title>Natrarchaeobius chitinivorans gen. nov., sp. nov., and Natrarchaeobius haloalkaliphilus sp. nov., alkaliphilic, chitin-utilizing haloarchaea from hypersaline alkaline lakes.</title>
        <authorList>
            <person name="Sorokin D.Y."/>
            <person name="Elcheninov A.G."/>
            <person name="Kostrikina N.A."/>
            <person name="Bale N.J."/>
            <person name="Sinninghe Damste J.S."/>
            <person name="Khijniak T.V."/>
            <person name="Kublanov I.V."/>
            <person name="Toshchakov S.V."/>
        </authorList>
    </citation>
    <scope>NUCLEOTIDE SEQUENCE [LARGE SCALE GENOMIC DNA]</scope>
    <source>
        <strain evidence="2 3">AArcht4T</strain>
    </source>
</reference>
<dbReference type="Pfam" id="PF07790">
    <property type="entry name" value="Pilin_N"/>
    <property type="match status" value="1"/>
</dbReference>
<protein>
    <submittedName>
        <fullName evidence="2">Type IV pilin</fullName>
    </submittedName>
</protein>
<name>A0A3N6MDJ0_NATCH</name>
<dbReference type="EMBL" id="REGA01000020">
    <property type="protein sequence ID" value="RQG91866.1"/>
    <property type="molecule type" value="Genomic_DNA"/>
</dbReference>
<organism evidence="2 3">
    <name type="scientific">Natrarchaeobius chitinivorans</name>
    <dbReference type="NCBI Taxonomy" id="1679083"/>
    <lineage>
        <taxon>Archaea</taxon>
        <taxon>Methanobacteriati</taxon>
        <taxon>Methanobacteriota</taxon>
        <taxon>Stenosarchaea group</taxon>
        <taxon>Halobacteria</taxon>
        <taxon>Halobacteriales</taxon>
        <taxon>Natrialbaceae</taxon>
        <taxon>Natrarchaeobius</taxon>
    </lineage>
</organism>
<feature type="domain" description="Archaeal Type IV pilin N-terminal" evidence="1">
    <location>
        <begin position="15"/>
        <end position="89"/>
    </location>
</feature>
<evidence type="ECO:0000313" key="3">
    <source>
        <dbReference type="Proteomes" id="UP000282323"/>
    </source>
</evidence>
<evidence type="ECO:0000313" key="2">
    <source>
        <dbReference type="EMBL" id="RQG91866.1"/>
    </source>
</evidence>
<accession>A0A3N6MDJ0</accession>
<keyword evidence="3" id="KW-1185">Reference proteome</keyword>
<gene>
    <name evidence="2" type="ORF">EA473_18820</name>
</gene>
<dbReference type="OrthoDB" id="201989at2157"/>
<dbReference type="InterPro" id="IPR013373">
    <property type="entry name" value="Flagellin/pilin_N_arc"/>
</dbReference>
<comment type="caution">
    <text evidence="2">The sequence shown here is derived from an EMBL/GenBank/DDBJ whole genome shotgun (WGS) entry which is preliminary data.</text>
</comment>
<dbReference type="InterPro" id="IPR012859">
    <property type="entry name" value="Pilin_N_archaeal"/>
</dbReference>
<sequence>MRDRTDGGYGSERSRGVNPVVGVAVLIAITVCLAGVLAVGAASWSLEATGPDAAFDLSVDGETGEVAIGHVAGDSIDVRNLSLVIAVEGTELADQPPTPTVGAPGFQGTPTGPFNEQADPEWRSGERASVFVADTNDPRPSAGDSVTVRLVVDDQRIAVLETTAT</sequence>
<dbReference type="NCBIfam" id="TIGR02537">
    <property type="entry name" value="arch_flag_Nterm"/>
    <property type="match status" value="1"/>
</dbReference>
<proteinExistence type="predicted"/>
<dbReference type="AlphaFoldDB" id="A0A3N6MDJ0"/>
<evidence type="ECO:0000259" key="1">
    <source>
        <dbReference type="Pfam" id="PF07790"/>
    </source>
</evidence>
<dbReference type="Proteomes" id="UP000282323">
    <property type="component" value="Unassembled WGS sequence"/>
</dbReference>